<evidence type="ECO:0008006" key="2">
    <source>
        <dbReference type="Google" id="ProtNLM"/>
    </source>
</evidence>
<reference evidence="1" key="1">
    <citation type="submission" date="2015-12" db="EMBL/GenBank/DDBJ databases">
        <title>Update maize B73 reference genome by single molecule sequencing technologies.</title>
        <authorList>
            <consortium name="Maize Genome Sequencing Project"/>
            <person name="Ware D."/>
        </authorList>
    </citation>
    <scope>NUCLEOTIDE SEQUENCE [LARGE SCALE GENOMIC DNA]</scope>
    <source>
        <tissue evidence="1">Seedling</tissue>
    </source>
</reference>
<protein>
    <recommendedName>
        <fullName evidence="2">Strictosidine synthase conserved region domain-containing protein</fullName>
    </recommendedName>
</protein>
<sequence>MAPGLLTAAVLAAVAASLAAHVTLNCPVQPVPSHRPPPTPPPNNLLQVNEPGWRSSEDVYVDAAAGGALDTATRDGWLQRMMHPNNGSWERWRFVGGTGLLGVAPSADGTMLVCDADKGLLRVGDEGVTLLASEVESSPIRFADAAIEASDGTVYFSDASTRYVLDDSQGKVINFVTSVTEFNGDIFLGSLATNFVAKLSLAR</sequence>
<dbReference type="Gene3D" id="2.120.10.30">
    <property type="entry name" value="TolB, C-terminal domain"/>
    <property type="match status" value="1"/>
</dbReference>
<name>A0A1D6F614_MAIZE</name>
<dbReference type="InterPro" id="IPR011042">
    <property type="entry name" value="6-blade_b-propeller_TolB-like"/>
</dbReference>
<dbReference type="STRING" id="4577.A0A1D6F614"/>
<dbReference type="EMBL" id="CM007648">
    <property type="protein sequence ID" value="ONM26713.1"/>
    <property type="molecule type" value="Genomic_DNA"/>
</dbReference>
<accession>A0A1D6F614</accession>
<organism evidence="1">
    <name type="scientific">Zea mays</name>
    <name type="common">Maize</name>
    <dbReference type="NCBI Taxonomy" id="4577"/>
    <lineage>
        <taxon>Eukaryota</taxon>
        <taxon>Viridiplantae</taxon>
        <taxon>Streptophyta</taxon>
        <taxon>Embryophyta</taxon>
        <taxon>Tracheophyta</taxon>
        <taxon>Spermatophyta</taxon>
        <taxon>Magnoliopsida</taxon>
        <taxon>Liliopsida</taxon>
        <taxon>Poales</taxon>
        <taxon>Poaceae</taxon>
        <taxon>PACMAD clade</taxon>
        <taxon>Panicoideae</taxon>
        <taxon>Andropogonodae</taxon>
        <taxon>Andropogoneae</taxon>
        <taxon>Tripsacinae</taxon>
        <taxon>Zea</taxon>
    </lineage>
</organism>
<feature type="non-terminal residue" evidence="1">
    <location>
        <position position="203"/>
    </location>
</feature>
<evidence type="ECO:0000313" key="1">
    <source>
        <dbReference type="EMBL" id="ONM26713.1"/>
    </source>
</evidence>
<dbReference type="AlphaFoldDB" id="A0A1D6F614"/>
<proteinExistence type="predicted"/>
<dbReference type="PANTHER" id="PTHR10426:SF68">
    <property type="entry name" value="OS07G0614000 PROTEIN"/>
    <property type="match status" value="1"/>
</dbReference>
<dbReference type="PANTHER" id="PTHR10426">
    <property type="entry name" value="STRICTOSIDINE SYNTHASE-RELATED"/>
    <property type="match status" value="1"/>
</dbReference>
<dbReference type="InParanoid" id="A0A1D6F614"/>
<gene>
    <name evidence="1" type="ORF">ZEAMMB73_Zm00001d007399</name>
</gene>
<dbReference type="SMR" id="A0A1D6F614"/>
<dbReference type="FunFam" id="2.120.10.30:FF:000305">
    <property type="entry name" value="Uncharacterized protein"/>
    <property type="match status" value="1"/>
</dbReference>
<dbReference type="SUPFAM" id="SSF63829">
    <property type="entry name" value="Calcium-dependent phosphotriesterase"/>
    <property type="match status" value="1"/>
</dbReference>